<dbReference type="Pfam" id="PF00109">
    <property type="entry name" value="ketoacyl-synt"/>
    <property type="match status" value="1"/>
</dbReference>
<name>A0ABM7NZN1_9BACT</name>
<dbReference type="EMBL" id="AP024484">
    <property type="protein sequence ID" value="BCS85931.1"/>
    <property type="molecule type" value="Genomic_DNA"/>
</dbReference>
<organism evidence="5 6">
    <name type="scientific">Prevotella herbatica</name>
    <dbReference type="NCBI Taxonomy" id="2801997"/>
    <lineage>
        <taxon>Bacteria</taxon>
        <taxon>Pseudomonadati</taxon>
        <taxon>Bacteroidota</taxon>
        <taxon>Bacteroidia</taxon>
        <taxon>Bacteroidales</taxon>
        <taxon>Prevotellaceae</taxon>
        <taxon>Prevotella</taxon>
    </lineage>
</organism>
<evidence type="ECO:0000256" key="2">
    <source>
        <dbReference type="ARBA" id="ARBA00022679"/>
    </source>
</evidence>
<evidence type="ECO:0000259" key="4">
    <source>
        <dbReference type="PROSITE" id="PS52004"/>
    </source>
</evidence>
<sequence length="378" mass="41135">MIKKIADNITSPLGFTTADNYKAVCEGKSCLKRYEGKWKLPEPFVASLFQEGLIEDWFSSKIHTDKIYTRFEKMVLLSATKAIEESGIDASSERTIFILSTTKGNVSLLERNLCGVDDDRVLLGVMANVISHHFGNTNIPVVVSNACISGLCAQIVAKRCLESGKYDNAIVIGADEQSPFIVSGFLSFRALSSELCRPFSKNRNGLNLGEAAATIIYQHCDNLIDGWQAVKGAIRNDANHISGPSRTGEGCFRALKYVMTDEVVSNDIAVVNVHGTATVYNDEMESIAISRAGLSDTPINGYKGYYGHTMGAAGVLESILSMKALDDGLILATRGFDEIGVTHPVNISNKIRHTNKKTFIKLLSGFGGCNAAMLFNRR</sequence>
<dbReference type="PROSITE" id="PS52004">
    <property type="entry name" value="KS3_2"/>
    <property type="match status" value="1"/>
</dbReference>
<dbReference type="InterPro" id="IPR014031">
    <property type="entry name" value="Ketoacyl_synth_C"/>
</dbReference>
<dbReference type="RefSeq" id="WP_237072197.1">
    <property type="nucleotide sequence ID" value="NZ_AP024484.1"/>
</dbReference>
<reference evidence="5 6" key="1">
    <citation type="journal article" date="2022" name="Int. J. Syst. Evol. Microbiol.">
        <title>Prevotella herbatica sp. nov., a plant polysaccharide-decomposing anaerobic bacterium isolated from a methanogenic reactor.</title>
        <authorList>
            <person name="Uek A."/>
            <person name="Tonouchi A."/>
            <person name="Kaku N."/>
            <person name="Ueki K."/>
        </authorList>
    </citation>
    <scope>NUCLEOTIDE SEQUENCE [LARGE SCALE GENOMIC DNA]</scope>
    <source>
        <strain evidence="5 6">WR041</strain>
    </source>
</reference>
<dbReference type="InterPro" id="IPR000794">
    <property type="entry name" value="Beta-ketoacyl_synthase"/>
</dbReference>
<evidence type="ECO:0000313" key="5">
    <source>
        <dbReference type="EMBL" id="BCS85931.1"/>
    </source>
</evidence>
<protein>
    <submittedName>
        <fullName evidence="5">Beta-ketoacyl synthase</fullName>
    </submittedName>
</protein>
<dbReference type="Gene3D" id="3.40.47.10">
    <property type="match status" value="2"/>
</dbReference>
<keyword evidence="2 3" id="KW-0808">Transferase</keyword>
<evidence type="ECO:0000256" key="3">
    <source>
        <dbReference type="RuleBase" id="RU003694"/>
    </source>
</evidence>
<dbReference type="InterPro" id="IPR016039">
    <property type="entry name" value="Thiolase-like"/>
</dbReference>
<dbReference type="Pfam" id="PF02801">
    <property type="entry name" value="Ketoacyl-synt_C"/>
    <property type="match status" value="1"/>
</dbReference>
<evidence type="ECO:0000313" key="6">
    <source>
        <dbReference type="Proteomes" id="UP001319045"/>
    </source>
</evidence>
<keyword evidence="6" id="KW-1185">Reference proteome</keyword>
<dbReference type="PANTHER" id="PTHR11712:SF320">
    <property type="entry name" value="BETA-KETOACYL SYNTHASE"/>
    <property type="match status" value="1"/>
</dbReference>
<dbReference type="InterPro" id="IPR020841">
    <property type="entry name" value="PKS_Beta-ketoAc_synthase_dom"/>
</dbReference>
<comment type="similarity">
    <text evidence="1 3">Belongs to the thiolase-like superfamily. Beta-ketoacyl-ACP synthases family.</text>
</comment>
<gene>
    <name evidence="5" type="ORF">prwr041_18240</name>
</gene>
<proteinExistence type="inferred from homology"/>
<dbReference type="Proteomes" id="UP001319045">
    <property type="component" value="Chromosome"/>
</dbReference>
<dbReference type="SUPFAM" id="SSF53901">
    <property type="entry name" value="Thiolase-like"/>
    <property type="match status" value="1"/>
</dbReference>
<accession>A0ABM7NZN1</accession>
<evidence type="ECO:0000256" key="1">
    <source>
        <dbReference type="ARBA" id="ARBA00008467"/>
    </source>
</evidence>
<dbReference type="InterPro" id="IPR014030">
    <property type="entry name" value="Ketoacyl_synth_N"/>
</dbReference>
<feature type="domain" description="Ketosynthase family 3 (KS3)" evidence="4">
    <location>
        <begin position="1"/>
        <end position="377"/>
    </location>
</feature>
<dbReference type="PANTHER" id="PTHR11712">
    <property type="entry name" value="POLYKETIDE SYNTHASE-RELATED"/>
    <property type="match status" value="1"/>
</dbReference>